<accession>A0A345MT04</accession>
<dbReference type="EMBL" id="MH616963">
    <property type="protein sequence ID" value="AXH74504.1"/>
    <property type="molecule type" value="Genomic_DNA"/>
</dbReference>
<dbReference type="RefSeq" id="YP_010097662.1">
    <property type="nucleotide sequence ID" value="NC_055760.1"/>
</dbReference>
<keyword evidence="2" id="KW-1185">Reference proteome</keyword>
<proteinExistence type="predicted"/>
<evidence type="ECO:0000313" key="2">
    <source>
        <dbReference type="Proteomes" id="UP000257554"/>
    </source>
</evidence>
<reference evidence="1 2" key="1">
    <citation type="submission" date="2018-07" db="EMBL/GenBank/DDBJ databases">
        <title>Uncovering a Universe of Circular DNA Viruses in Animal Metagenomes.</title>
        <authorList>
            <person name="Tisza M."/>
            <person name="Buck C."/>
            <person name="Pastrana D."/>
            <person name="Welch N."/>
            <person name="Peretti A."/>
        </authorList>
    </citation>
    <scope>NUCLEOTIDE SEQUENCE [LARGE SCALE GENOMIC DNA]</scope>
    <source>
        <strain evidence="1">Ctbg_1</strain>
    </source>
</reference>
<sequence length="233" mass="25724">MPYEFIDKNGRVIKAPTEVERNEMLTRANEAINNRRLRKLKEQEQANKVNDLYDEYGQTPEQAAKRDYYVNLIQGHLNDMADVSKYSDLASGYETEAWGGQQEKAYKARLYGNIASSILGLTSAATGIGAILDRSRYMLPNTVFNGVSAIVDGTQGDYGQLATDLIGLGAPLLNKTNFLFPIHRKMIDGITGKPVRQLFIANGEKIGEGISVGGDLYGVGKNAFNIVDKLKNR</sequence>
<dbReference type="GeneID" id="76971875"/>
<organism evidence="1 2">
    <name type="scientific">crAssphage sp. isolate ctbg_1</name>
    <dbReference type="NCBI Taxonomy" id="2989854"/>
    <lineage>
        <taxon>Viruses</taxon>
        <taxon>Duplodnaviria</taxon>
        <taxon>Heunggongvirae</taxon>
        <taxon>Uroviricota</taxon>
        <taxon>Caudoviricetes</taxon>
        <taxon>Crassvirales</taxon>
        <taxon>Intestiviridae</taxon>
        <taxon>Crudevirinae</taxon>
        <taxon>Whopevirus</taxon>
        <taxon>Whopevirus animalis</taxon>
    </lineage>
</organism>
<protein>
    <submittedName>
        <fullName evidence="1">Uncharacterized protein</fullName>
    </submittedName>
</protein>
<name>A0A345MT04_9CAUD</name>
<dbReference type="Proteomes" id="UP000257554">
    <property type="component" value="Segment"/>
</dbReference>
<evidence type="ECO:0000313" key="1">
    <source>
        <dbReference type="EMBL" id="AXH74504.1"/>
    </source>
</evidence>